<gene>
    <name evidence="3" type="ORF">TGCAST_272770</name>
</gene>
<dbReference type="AlphaFoldDB" id="A0A3R7YXQ2"/>
<feature type="region of interest" description="Disordered" evidence="2">
    <location>
        <begin position="406"/>
        <end position="520"/>
    </location>
</feature>
<evidence type="ECO:0000313" key="3">
    <source>
        <dbReference type="EMBL" id="RQX75503.1"/>
    </source>
</evidence>
<organism evidence="3 4">
    <name type="scientific">Toxoplasma gondii CAST</name>
    <dbReference type="NCBI Taxonomy" id="943122"/>
    <lineage>
        <taxon>Eukaryota</taxon>
        <taxon>Sar</taxon>
        <taxon>Alveolata</taxon>
        <taxon>Apicomplexa</taxon>
        <taxon>Conoidasida</taxon>
        <taxon>Coccidia</taxon>
        <taxon>Eucoccidiorida</taxon>
        <taxon>Eimeriorina</taxon>
        <taxon>Sarcocystidae</taxon>
        <taxon>Toxoplasma</taxon>
    </lineage>
</organism>
<feature type="compositionally biased region" description="Acidic residues" evidence="2">
    <location>
        <begin position="454"/>
        <end position="510"/>
    </location>
</feature>
<sequence>MGDTQDAKRKGGEGASSSPSPGAKEAERVDKGGEEEKQMDAGKPGEGASSTVCGGKAKAATQKTSRRKKIDRNSASAVTFRLVPASFADPAAQQSSAPQRMALQRVIPRNALKKNKFREALPTDLLRALDPEDFGIHANLDEDERRALCDQIYGDNEQLSQAAQAALTAKAKREEARRKAGEATQPTLEDLDGDCYFPKDGYDYSQHLVSLGGGVLIDHVETTAEKHVKARRAKEEGPLRSRDERLVLEALDNADDYEELLDDFVATAKEPHPAGSDQDEEDEEALLWGEENLKSAKLFAIRERLAALRLENADDGGEEDEEVCEAFEGMQGDAVVPACRAAQSRQDEKFDKLVEEYNDEFIGEVAPEDVDDGDEELYTSELDDAMNEFLQDQARRRKICIESASRKYRQKHPEEKKREDSSEDESQGRGLAAQRRLAKTHEDGVRKPYRETKEEEPEEEEPEEEETEEEETEEEETEEEETDEDETQAVEAEEEAEEEEDEEEEDEEALELFKPLDASEVLRIKELATRQQEEEASGRDGEECDFFNVTDLEQREAERRWDCETVLTTKTVSSFVPTRICLPPPHILKQQLRHLRETKGGEIPPTSRRRGGEAKATAKSRSALSPVKEEGEKRETADFVDLAGEGWKDACIVTLRPRGETTEERKERKKAVKEAQRMARVVKKQYKQLHKDEEKKLADRAATSNAYDVREGVRCVRL</sequence>
<comment type="caution">
    <text evidence="3">The sequence shown here is derived from an EMBL/GenBank/DDBJ whole genome shotgun (WGS) entry which is preliminary data.</text>
</comment>
<accession>A0A3R7YXQ2</accession>
<dbReference type="PANTHER" id="PTHR21531:SF0">
    <property type="entry name" value="PROTEIN LTV1 HOMOLOG"/>
    <property type="match status" value="1"/>
</dbReference>
<dbReference type="GO" id="GO:0030688">
    <property type="term" value="C:preribosome, small subunit precursor"/>
    <property type="evidence" value="ECO:0007669"/>
    <property type="project" value="TreeGrafter"/>
</dbReference>
<proteinExistence type="inferred from homology"/>
<dbReference type="GO" id="GO:0042274">
    <property type="term" value="P:ribosomal small subunit biogenesis"/>
    <property type="evidence" value="ECO:0007669"/>
    <property type="project" value="InterPro"/>
</dbReference>
<comment type="similarity">
    <text evidence="1">Belongs to the LTV1 family.</text>
</comment>
<dbReference type="GO" id="GO:0005829">
    <property type="term" value="C:cytosol"/>
    <property type="evidence" value="ECO:0007669"/>
    <property type="project" value="TreeGrafter"/>
</dbReference>
<dbReference type="InterPro" id="IPR007307">
    <property type="entry name" value="Ltv1"/>
</dbReference>
<name>A0A3R7YXQ2_TOXGO</name>
<evidence type="ECO:0000313" key="4">
    <source>
        <dbReference type="Proteomes" id="UP000284452"/>
    </source>
</evidence>
<dbReference type="PANTHER" id="PTHR21531">
    <property type="entry name" value="LOW-TEMPERATURE VIABILITY PROTEIN LTV1-RELATED"/>
    <property type="match status" value="1"/>
</dbReference>
<feature type="compositionally biased region" description="Basic and acidic residues" evidence="2">
    <location>
        <begin position="439"/>
        <end position="453"/>
    </location>
</feature>
<feature type="region of interest" description="Disordered" evidence="2">
    <location>
        <begin position="1"/>
        <end position="75"/>
    </location>
</feature>
<feature type="compositionally biased region" description="Basic and acidic residues" evidence="2">
    <location>
        <begin position="1"/>
        <end position="12"/>
    </location>
</feature>
<dbReference type="VEuPathDB" id="ToxoDB:TGCAST_272770"/>
<dbReference type="GO" id="GO:0005634">
    <property type="term" value="C:nucleus"/>
    <property type="evidence" value="ECO:0007669"/>
    <property type="project" value="TreeGrafter"/>
</dbReference>
<protein>
    <submittedName>
        <fullName evidence="3">Uncharacterized protein</fullName>
    </submittedName>
</protein>
<evidence type="ECO:0000256" key="1">
    <source>
        <dbReference type="ARBA" id="ARBA00009078"/>
    </source>
</evidence>
<dbReference type="GO" id="GO:0000056">
    <property type="term" value="P:ribosomal small subunit export from nucleus"/>
    <property type="evidence" value="ECO:0007669"/>
    <property type="project" value="TreeGrafter"/>
</dbReference>
<feature type="compositionally biased region" description="Basic and acidic residues" evidence="2">
    <location>
        <begin position="24"/>
        <end position="40"/>
    </location>
</feature>
<feature type="compositionally biased region" description="Basic and acidic residues" evidence="2">
    <location>
        <begin position="411"/>
        <end position="420"/>
    </location>
</feature>
<feature type="region of interest" description="Disordered" evidence="2">
    <location>
        <begin position="597"/>
        <end position="635"/>
    </location>
</feature>
<dbReference type="EMBL" id="AHIV02000083">
    <property type="protein sequence ID" value="RQX75503.1"/>
    <property type="molecule type" value="Genomic_DNA"/>
</dbReference>
<evidence type="ECO:0000256" key="2">
    <source>
        <dbReference type="SAM" id="MobiDB-lite"/>
    </source>
</evidence>
<reference evidence="3 4" key="1">
    <citation type="submission" date="2017-10" db="EMBL/GenBank/DDBJ databases">
        <authorList>
            <person name="Sibley D."/>
            <person name="Venepally P."/>
            <person name="Karamycheva S."/>
            <person name="Hadjithomas M."/>
            <person name="Khan A."/>
            <person name="Brunk B."/>
            <person name="Roos D."/>
            <person name="Caler E."/>
            <person name="Lorenzi H."/>
        </authorList>
    </citation>
    <scope>NUCLEOTIDE SEQUENCE [LARGE SCALE GENOMIC DNA]</scope>
    <source>
        <strain evidence="3 4">CAST</strain>
    </source>
</reference>
<dbReference type="Proteomes" id="UP000284452">
    <property type="component" value="Unassembled WGS sequence"/>
</dbReference>